<sequence>MILKEIKYFWFIFRDVSMFLNASDETRRQEENNSFSSLRNKLLFLFCLSYPFPFPFPFSDSIHTHPFPAIIDRNSTGSFSKVVQTFPLPLLLRNRSSNHL</sequence>
<dbReference type="EMBL" id="JAUDFV010000153">
    <property type="protein sequence ID" value="KAL2717588.1"/>
    <property type="molecule type" value="Genomic_DNA"/>
</dbReference>
<dbReference type="Proteomes" id="UP001607302">
    <property type="component" value="Unassembled WGS sequence"/>
</dbReference>
<gene>
    <name evidence="1" type="ORF">V1478_013288</name>
</gene>
<evidence type="ECO:0000313" key="1">
    <source>
        <dbReference type="EMBL" id="KAL2717588.1"/>
    </source>
</evidence>
<organism evidence="1 2">
    <name type="scientific">Vespula squamosa</name>
    <name type="common">Southern yellow jacket</name>
    <name type="synonym">Wasp</name>
    <dbReference type="NCBI Taxonomy" id="30214"/>
    <lineage>
        <taxon>Eukaryota</taxon>
        <taxon>Metazoa</taxon>
        <taxon>Ecdysozoa</taxon>
        <taxon>Arthropoda</taxon>
        <taxon>Hexapoda</taxon>
        <taxon>Insecta</taxon>
        <taxon>Pterygota</taxon>
        <taxon>Neoptera</taxon>
        <taxon>Endopterygota</taxon>
        <taxon>Hymenoptera</taxon>
        <taxon>Apocrita</taxon>
        <taxon>Aculeata</taxon>
        <taxon>Vespoidea</taxon>
        <taxon>Vespidae</taxon>
        <taxon>Vespinae</taxon>
        <taxon>Vespula</taxon>
    </lineage>
</organism>
<accession>A0ABD2AAE5</accession>
<feature type="non-terminal residue" evidence="1">
    <location>
        <position position="100"/>
    </location>
</feature>
<evidence type="ECO:0000313" key="2">
    <source>
        <dbReference type="Proteomes" id="UP001607302"/>
    </source>
</evidence>
<keyword evidence="2" id="KW-1185">Reference proteome</keyword>
<protein>
    <submittedName>
        <fullName evidence="1">Uncharacterized protein</fullName>
    </submittedName>
</protein>
<dbReference type="AlphaFoldDB" id="A0ABD2AAE5"/>
<comment type="caution">
    <text evidence="1">The sequence shown here is derived from an EMBL/GenBank/DDBJ whole genome shotgun (WGS) entry which is preliminary data.</text>
</comment>
<proteinExistence type="predicted"/>
<name>A0ABD2AAE5_VESSQ</name>
<reference evidence="1 2" key="1">
    <citation type="journal article" date="2024" name="Ann. Entomol. Soc. Am.">
        <title>Genomic analyses of the southern and eastern yellowjacket wasps (Hymenoptera: Vespidae) reveal evolutionary signatures of social life.</title>
        <authorList>
            <person name="Catto M.A."/>
            <person name="Caine P.B."/>
            <person name="Orr S.E."/>
            <person name="Hunt B.G."/>
            <person name="Goodisman M.A.D."/>
        </authorList>
    </citation>
    <scope>NUCLEOTIDE SEQUENCE [LARGE SCALE GENOMIC DNA]</scope>
    <source>
        <strain evidence="1">233</strain>
        <tissue evidence="1">Head and thorax</tissue>
    </source>
</reference>